<gene>
    <name evidence="5" type="ORF">MCYG_01977</name>
</gene>
<dbReference type="GO" id="GO:0008171">
    <property type="term" value="F:O-methyltransferase activity"/>
    <property type="evidence" value="ECO:0007669"/>
    <property type="project" value="InterPro"/>
</dbReference>
<dbReference type="InterPro" id="IPR029063">
    <property type="entry name" value="SAM-dependent_MTases_sf"/>
</dbReference>
<evidence type="ECO:0000313" key="6">
    <source>
        <dbReference type="Proteomes" id="UP000002035"/>
    </source>
</evidence>
<dbReference type="RefSeq" id="XP_002849043.1">
    <property type="nucleotide sequence ID" value="XM_002848997.1"/>
</dbReference>
<dbReference type="Gene3D" id="3.40.50.150">
    <property type="entry name" value="Vaccinia Virus protein VP39"/>
    <property type="match status" value="1"/>
</dbReference>
<dbReference type="STRING" id="554155.C5FIR7"/>
<keyword evidence="2 5" id="KW-0808">Transferase</keyword>
<dbReference type="AlphaFoldDB" id="C5FIR7"/>
<evidence type="ECO:0000256" key="2">
    <source>
        <dbReference type="ARBA" id="ARBA00022679"/>
    </source>
</evidence>
<dbReference type="GO" id="GO:0032259">
    <property type="term" value="P:methylation"/>
    <property type="evidence" value="ECO:0007669"/>
    <property type="project" value="UniProtKB-KW"/>
</dbReference>
<dbReference type="EMBL" id="DS995702">
    <property type="protein sequence ID" value="EEQ29158.1"/>
    <property type="molecule type" value="Genomic_DNA"/>
</dbReference>
<organism evidence="5 6">
    <name type="scientific">Arthroderma otae (strain ATCC MYA-4605 / CBS 113480)</name>
    <name type="common">Microsporum canis</name>
    <dbReference type="NCBI Taxonomy" id="554155"/>
    <lineage>
        <taxon>Eukaryota</taxon>
        <taxon>Fungi</taxon>
        <taxon>Dikarya</taxon>
        <taxon>Ascomycota</taxon>
        <taxon>Pezizomycotina</taxon>
        <taxon>Eurotiomycetes</taxon>
        <taxon>Eurotiomycetidae</taxon>
        <taxon>Onygenales</taxon>
        <taxon>Arthrodermataceae</taxon>
        <taxon>Microsporum</taxon>
    </lineage>
</organism>
<name>C5FIR7_ARTOC</name>
<keyword evidence="1" id="KW-0489">Methyltransferase</keyword>
<accession>C5FIR7</accession>
<evidence type="ECO:0000256" key="1">
    <source>
        <dbReference type="ARBA" id="ARBA00022603"/>
    </source>
</evidence>
<reference evidence="6" key="1">
    <citation type="journal article" date="2012" name="MBio">
        <title>Comparative genome analysis of Trichophyton rubrum and related dermatophytes reveals candidate genes involved in infection.</title>
        <authorList>
            <person name="Martinez D.A."/>
            <person name="Oliver B.G."/>
            <person name="Graeser Y."/>
            <person name="Goldberg J.M."/>
            <person name="Li W."/>
            <person name="Martinez-Rossi N.M."/>
            <person name="Monod M."/>
            <person name="Shelest E."/>
            <person name="Barton R.C."/>
            <person name="Birch E."/>
            <person name="Brakhage A.A."/>
            <person name="Chen Z."/>
            <person name="Gurr S.J."/>
            <person name="Heiman D."/>
            <person name="Heitman J."/>
            <person name="Kosti I."/>
            <person name="Rossi A."/>
            <person name="Saif S."/>
            <person name="Samalova M."/>
            <person name="Saunders C.W."/>
            <person name="Shea T."/>
            <person name="Summerbell R.C."/>
            <person name="Xu J."/>
            <person name="Young S."/>
            <person name="Zeng Q."/>
            <person name="Birren B.W."/>
            <person name="Cuomo C.A."/>
            <person name="White T.C."/>
        </authorList>
    </citation>
    <scope>NUCLEOTIDE SEQUENCE [LARGE SCALE GENOMIC DNA]</scope>
    <source>
        <strain evidence="6">ATCC MYA-4605 / CBS 113480</strain>
    </source>
</reference>
<dbReference type="InterPro" id="IPR001077">
    <property type="entry name" value="COMT_C"/>
</dbReference>
<dbReference type="PROSITE" id="PS51683">
    <property type="entry name" value="SAM_OMT_II"/>
    <property type="match status" value="1"/>
</dbReference>
<dbReference type="PANTHER" id="PTHR43712:SF1">
    <property type="entry name" value="HYPOTHETICAL O-METHYLTRANSFERASE (EUROFUNG)-RELATED"/>
    <property type="match status" value="1"/>
</dbReference>
<dbReference type="VEuPathDB" id="FungiDB:MCYG_01977"/>
<dbReference type="PANTHER" id="PTHR43712">
    <property type="entry name" value="PUTATIVE (AFU_ORTHOLOGUE AFUA_4G14580)-RELATED"/>
    <property type="match status" value="1"/>
</dbReference>
<evidence type="ECO:0000259" key="4">
    <source>
        <dbReference type="Pfam" id="PF00891"/>
    </source>
</evidence>
<dbReference type="Proteomes" id="UP000002035">
    <property type="component" value="Unassembled WGS sequence"/>
</dbReference>
<sequence length="367" mass="40506">MLSECGSASDLAGQIEEVTAQVQAGLIDVNSRKRLLAASQRLTVALESPLMTCRRVAFLYLASMNYIEETGIGQWKSTTACESLANAGFAAGVKFNYDVTAPVFLKLPAWLTANNGAGSEKRLETPFQFSVGDPDASFFPWLSKNEASLANFHIWMNTRHAGETHWLDVYPLDKYIRLDEADNLVETLLVDVGGGNGHEARLVKERYPHLPGRIIFQDLSEIIQKCSSMHGVDGMIHDFFSPQPVRGARIYRLHHILHDWPDEPCRQILGHLRNAMVGHSILLIGDIVLPDTNAHSNSMQSDLTMMALFLARERSKSQWVSLLKGAGLCVIDIHTVQEASGESIITAVVDTTIFKEMEVGAVKCDSA</sequence>
<feature type="domain" description="O-methyltransferase C-terminal" evidence="4">
    <location>
        <begin position="187"/>
        <end position="327"/>
    </location>
</feature>
<dbReference type="Pfam" id="PF00891">
    <property type="entry name" value="Methyltransf_2"/>
    <property type="match status" value="1"/>
</dbReference>
<dbReference type="SUPFAM" id="SSF53335">
    <property type="entry name" value="S-adenosyl-L-methionine-dependent methyltransferases"/>
    <property type="match status" value="1"/>
</dbReference>
<keyword evidence="6" id="KW-1185">Reference proteome</keyword>
<keyword evidence="3" id="KW-0949">S-adenosyl-L-methionine</keyword>
<dbReference type="InterPro" id="IPR016461">
    <property type="entry name" value="COMT-like"/>
</dbReference>
<dbReference type="GeneID" id="9229095"/>
<evidence type="ECO:0000313" key="5">
    <source>
        <dbReference type="EMBL" id="EEQ29158.1"/>
    </source>
</evidence>
<evidence type="ECO:0000256" key="3">
    <source>
        <dbReference type="ARBA" id="ARBA00022691"/>
    </source>
</evidence>
<dbReference type="HOGENOM" id="CLU_005533_5_0_1"/>
<proteinExistence type="predicted"/>
<dbReference type="eggNOG" id="KOG3178">
    <property type="taxonomic scope" value="Eukaryota"/>
</dbReference>
<protein>
    <submittedName>
        <fullName evidence="5">O-methyl transferase B</fullName>
    </submittedName>
</protein>
<dbReference type="OrthoDB" id="1535081at2759"/>